<dbReference type="RefSeq" id="WP_011394886.1">
    <property type="nucleotide sequence ID" value="NC_007645.1"/>
</dbReference>
<keyword evidence="1" id="KW-1133">Transmembrane helix</keyword>
<dbReference type="InterPro" id="IPR032820">
    <property type="entry name" value="ATPase_put"/>
</dbReference>
<dbReference type="AlphaFoldDB" id="Q2SNG3"/>
<dbReference type="KEGG" id="hch:HCH_00921"/>
<dbReference type="EMBL" id="CP000155">
    <property type="protein sequence ID" value="ABC27811.1"/>
    <property type="molecule type" value="Genomic_DNA"/>
</dbReference>
<dbReference type="Pfam" id="PF09527">
    <property type="entry name" value="ATPase_gene1"/>
    <property type="match status" value="1"/>
</dbReference>
<keyword evidence="1" id="KW-0812">Transmembrane</keyword>
<keyword evidence="3" id="KW-1185">Reference proteome</keyword>
<proteinExistence type="predicted"/>
<evidence type="ECO:0000313" key="2">
    <source>
        <dbReference type="EMBL" id="ABC27811.1"/>
    </source>
</evidence>
<evidence type="ECO:0008006" key="4">
    <source>
        <dbReference type="Google" id="ProtNLM"/>
    </source>
</evidence>
<dbReference type="eggNOG" id="ENOG50331JP">
    <property type="taxonomic scope" value="Bacteria"/>
</dbReference>
<keyword evidence="1" id="KW-0472">Membrane</keyword>
<organism evidence="2 3">
    <name type="scientific">Hahella chejuensis (strain KCTC 2396)</name>
    <dbReference type="NCBI Taxonomy" id="349521"/>
    <lineage>
        <taxon>Bacteria</taxon>
        <taxon>Pseudomonadati</taxon>
        <taxon>Pseudomonadota</taxon>
        <taxon>Gammaproteobacteria</taxon>
        <taxon>Oceanospirillales</taxon>
        <taxon>Hahellaceae</taxon>
        <taxon>Hahella</taxon>
    </lineage>
</organism>
<evidence type="ECO:0000256" key="1">
    <source>
        <dbReference type="SAM" id="Phobius"/>
    </source>
</evidence>
<dbReference type="OrthoDB" id="9157352at2"/>
<reference evidence="2 3" key="1">
    <citation type="journal article" date="2005" name="Nucleic Acids Res.">
        <title>Genomic blueprint of Hahella chejuensis, a marine microbe producing an algicidal agent.</title>
        <authorList>
            <person name="Jeong H."/>
            <person name="Yim J.H."/>
            <person name="Lee C."/>
            <person name="Choi S.-H."/>
            <person name="Park Y.K."/>
            <person name="Yoon S.H."/>
            <person name="Hur C.-G."/>
            <person name="Kang H.-Y."/>
            <person name="Kim D."/>
            <person name="Lee H.H."/>
            <person name="Park K.H."/>
            <person name="Park S.-H."/>
            <person name="Park H.-S."/>
            <person name="Lee H.K."/>
            <person name="Oh T.K."/>
            <person name="Kim J.F."/>
        </authorList>
    </citation>
    <scope>NUCLEOTIDE SEQUENCE [LARGE SCALE GENOMIC DNA]</scope>
    <source>
        <strain evidence="2 3">KCTC 2396</strain>
    </source>
</reference>
<feature type="transmembrane region" description="Helical" evidence="1">
    <location>
        <begin position="64"/>
        <end position="86"/>
    </location>
</feature>
<dbReference type="HOGENOM" id="CLU_137927_3_3_6"/>
<feature type="transmembrane region" description="Helical" evidence="1">
    <location>
        <begin position="33"/>
        <end position="52"/>
    </location>
</feature>
<sequence>MEYKRLQDNLERDKARLDKAGRERSTLMQATRILGVLGFLFVLPVIGGAYLGHWLDGLSEGYSVRWTVGFILLGIIVGGVNAYLALRE</sequence>
<dbReference type="Proteomes" id="UP000000238">
    <property type="component" value="Chromosome"/>
</dbReference>
<protein>
    <recommendedName>
        <fullName evidence="4">ATP synthase protein I</fullName>
    </recommendedName>
</protein>
<accession>Q2SNG3</accession>
<name>Q2SNG3_HAHCH</name>
<evidence type="ECO:0000313" key="3">
    <source>
        <dbReference type="Proteomes" id="UP000000238"/>
    </source>
</evidence>
<gene>
    <name evidence="2" type="ordered locus">HCH_00921</name>
</gene>
<dbReference type="STRING" id="349521.HCH_00921"/>